<evidence type="ECO:0000259" key="5">
    <source>
        <dbReference type="PROSITE" id="PS50011"/>
    </source>
</evidence>
<dbReference type="InterPro" id="IPR011009">
    <property type="entry name" value="Kinase-like_dom_sf"/>
</dbReference>
<keyword evidence="2" id="KW-0547">Nucleotide-binding</keyword>
<dbReference type="EMBL" id="CAJVPJ010000916">
    <property type="protein sequence ID" value="CAG8565176.1"/>
    <property type="molecule type" value="Genomic_DNA"/>
</dbReference>
<sequence length="296" mass="34441">MQKIATDLLALIKDRVDNLSKDQIEEIFVSSNEIVPLEKPKSKKKAAQTKVRYCFGVYAIKKKIAKRSKDVKKYYMQVYINKNILGHCQYILREYGILYDRGYYLIAEWPEFGTLFEFLRDERNNHIVNWNWKLTQAYNLAQALAFCHAKSILHQDIRSLNVIVNQFEEAKLTNFHYQSELMDNACVFGEGNETIRWQSPEKVLNKTLAFSRATDVYSFGVLLWEITAHKIPYEGIDAAAVKRRVTSGLRPEIVEQTPPGYAKIMKSCWDQNPNMRPQMGNVWGELQQLWDSGSVR</sequence>
<dbReference type="PROSITE" id="PS50011">
    <property type="entry name" value="PROTEIN_KINASE_DOM"/>
    <property type="match status" value="1"/>
</dbReference>
<keyword evidence="1" id="KW-0808">Transferase</keyword>
<accession>A0A9N9FWL4</accession>
<feature type="domain" description="Protein kinase" evidence="5">
    <location>
        <begin position="13"/>
        <end position="291"/>
    </location>
</feature>
<dbReference type="Gene3D" id="1.10.510.10">
    <property type="entry name" value="Transferase(Phosphotransferase) domain 1"/>
    <property type="match status" value="1"/>
</dbReference>
<comment type="caution">
    <text evidence="6">The sequence shown here is derived from an EMBL/GenBank/DDBJ whole genome shotgun (WGS) entry which is preliminary data.</text>
</comment>
<evidence type="ECO:0000256" key="2">
    <source>
        <dbReference type="ARBA" id="ARBA00022741"/>
    </source>
</evidence>
<dbReference type="PANTHER" id="PTHR44329:SF288">
    <property type="entry name" value="MITOGEN-ACTIVATED PROTEIN KINASE KINASE KINASE 20"/>
    <property type="match status" value="1"/>
</dbReference>
<dbReference type="OrthoDB" id="10261027at2759"/>
<dbReference type="PANTHER" id="PTHR44329">
    <property type="entry name" value="SERINE/THREONINE-PROTEIN KINASE TNNI3K-RELATED"/>
    <property type="match status" value="1"/>
</dbReference>
<evidence type="ECO:0000256" key="3">
    <source>
        <dbReference type="ARBA" id="ARBA00022777"/>
    </source>
</evidence>
<keyword evidence="4" id="KW-0067">ATP-binding</keyword>
<dbReference type="GO" id="GO:0004674">
    <property type="term" value="F:protein serine/threonine kinase activity"/>
    <property type="evidence" value="ECO:0007669"/>
    <property type="project" value="TreeGrafter"/>
</dbReference>
<dbReference type="GO" id="GO:0005524">
    <property type="term" value="F:ATP binding"/>
    <property type="evidence" value="ECO:0007669"/>
    <property type="project" value="UniProtKB-KW"/>
</dbReference>
<evidence type="ECO:0000313" key="7">
    <source>
        <dbReference type="Proteomes" id="UP000789572"/>
    </source>
</evidence>
<keyword evidence="3" id="KW-0418">Kinase</keyword>
<gene>
    <name evidence="6" type="ORF">POCULU_LOCUS5709</name>
</gene>
<dbReference type="Pfam" id="PF07714">
    <property type="entry name" value="PK_Tyr_Ser-Thr"/>
    <property type="match status" value="1"/>
</dbReference>
<dbReference type="InterPro" id="IPR000719">
    <property type="entry name" value="Prot_kinase_dom"/>
</dbReference>
<dbReference type="PROSITE" id="PS00109">
    <property type="entry name" value="PROTEIN_KINASE_TYR"/>
    <property type="match status" value="1"/>
</dbReference>
<dbReference type="SUPFAM" id="SSF56112">
    <property type="entry name" value="Protein kinase-like (PK-like)"/>
    <property type="match status" value="1"/>
</dbReference>
<evidence type="ECO:0000256" key="1">
    <source>
        <dbReference type="ARBA" id="ARBA00022679"/>
    </source>
</evidence>
<dbReference type="InterPro" id="IPR008266">
    <property type="entry name" value="Tyr_kinase_AS"/>
</dbReference>
<dbReference type="InterPro" id="IPR001245">
    <property type="entry name" value="Ser-Thr/Tyr_kinase_cat_dom"/>
</dbReference>
<organism evidence="6 7">
    <name type="scientific">Paraglomus occultum</name>
    <dbReference type="NCBI Taxonomy" id="144539"/>
    <lineage>
        <taxon>Eukaryota</taxon>
        <taxon>Fungi</taxon>
        <taxon>Fungi incertae sedis</taxon>
        <taxon>Mucoromycota</taxon>
        <taxon>Glomeromycotina</taxon>
        <taxon>Glomeromycetes</taxon>
        <taxon>Paraglomerales</taxon>
        <taxon>Paraglomeraceae</taxon>
        <taxon>Paraglomus</taxon>
    </lineage>
</organism>
<evidence type="ECO:0000256" key="4">
    <source>
        <dbReference type="ARBA" id="ARBA00022840"/>
    </source>
</evidence>
<dbReference type="InterPro" id="IPR051681">
    <property type="entry name" value="Ser/Thr_Kinases-Pseudokinases"/>
</dbReference>
<keyword evidence="7" id="KW-1185">Reference proteome</keyword>
<dbReference type="Proteomes" id="UP000789572">
    <property type="component" value="Unassembled WGS sequence"/>
</dbReference>
<protein>
    <submittedName>
        <fullName evidence="6">10762_t:CDS:1</fullName>
    </submittedName>
</protein>
<dbReference type="AlphaFoldDB" id="A0A9N9FWL4"/>
<evidence type="ECO:0000313" key="6">
    <source>
        <dbReference type="EMBL" id="CAG8565176.1"/>
    </source>
</evidence>
<reference evidence="6" key="1">
    <citation type="submission" date="2021-06" db="EMBL/GenBank/DDBJ databases">
        <authorList>
            <person name="Kallberg Y."/>
            <person name="Tangrot J."/>
            <person name="Rosling A."/>
        </authorList>
    </citation>
    <scope>NUCLEOTIDE SEQUENCE</scope>
    <source>
        <strain evidence="6">IA702</strain>
    </source>
</reference>
<proteinExistence type="predicted"/>
<name>A0A9N9FWL4_9GLOM</name>
<dbReference type="PRINTS" id="PR00109">
    <property type="entry name" value="TYRKINASE"/>
</dbReference>